<dbReference type="EC" id="2.7.7.48" evidence="3"/>
<keyword evidence="18" id="KW-1035">Host cytoplasm</keyword>
<comment type="catalytic activity">
    <reaction evidence="20">
        <text>a 5'-end triphospho-adenylyl-adenylyl-cytidylyl-adenosine in mRNA + GDP + H(+) = a 5'-end (5'-triphosphoguanosine)-adenylyl-adenylyl-cytidylyl-adenosine in mRNA + diphosphate</text>
        <dbReference type="Rhea" id="RHEA:65436"/>
        <dbReference type="Rhea" id="RHEA-COMP:16797"/>
        <dbReference type="Rhea" id="RHEA-COMP:16799"/>
        <dbReference type="ChEBI" id="CHEBI:15378"/>
        <dbReference type="ChEBI" id="CHEBI:33019"/>
        <dbReference type="ChEBI" id="CHEBI:58189"/>
        <dbReference type="ChEBI" id="CHEBI:156484"/>
        <dbReference type="ChEBI" id="CHEBI:156503"/>
        <dbReference type="EC" id="2.7.7.88"/>
    </reaction>
</comment>
<evidence type="ECO:0000313" key="31">
    <source>
        <dbReference type="EMBL" id="AEJ07657.1"/>
    </source>
</evidence>
<gene>
    <name evidence="31" type="primary">L</name>
</gene>
<comment type="catalytic activity">
    <reaction evidence="26">
        <text>a 5'-end (5'-triphosphoguanosine)-adenylyl-adenylyl-cytidylyl-adenosine in mRNA + S-adenosyl-L-methionine = a 5'-end (5'-triphosphoguanosine)-(2'-O-methyladenylyl)-adenylyl-cytidylyl-adenosine in mRNA + S-adenosyl-L-homocysteine + H(+)</text>
        <dbReference type="Rhea" id="RHEA:65380"/>
        <dbReference type="Rhea" id="RHEA-COMP:16797"/>
        <dbReference type="Rhea" id="RHEA-COMP:16801"/>
        <dbReference type="ChEBI" id="CHEBI:15378"/>
        <dbReference type="ChEBI" id="CHEBI:57856"/>
        <dbReference type="ChEBI" id="CHEBI:59789"/>
        <dbReference type="ChEBI" id="CHEBI:156482"/>
        <dbReference type="ChEBI" id="CHEBI:156484"/>
    </reaction>
</comment>
<feature type="domain" description="Mononegavirus-type SAM-dependent 2'-O-MTase" evidence="30">
    <location>
        <begin position="1595"/>
        <end position="1791"/>
    </location>
</feature>
<sequence length="2051" mass="231991">MKKTIMDYDALSEDIVSGCRKRPSKLNLVDYCLQSPLLTDIQDRITQWRERKISTLSDDWVWVMQNSGVEIRGWRETHHWFGGLLLELADLKGTPYLNLWESMANRDLKTADKVAQGFFKGLKIEFPSIKQINNHGCGGFGEIGLACHILVCVMNNMDNPCFNILTGEHMTRHILHSGKVVGVWVHKNLGRLLFNKDFVVTEKGYLLEKNFVMMMKDVCLGRYCVGIGEGLLRKDVQLIKKIWKVGDEELRSHGNNSYDSIKLLEALCSERMISLGQSHRPDIIIPEDFSAFLRDSVQEMEADGFKFPKEIRQLLSGVSDVEMVIEIYGMFRLWGHPYIDLLDGLCQLYKNVTMEKDIDLGFAEQLASDLAYKVLENRYKIENRWYVDKSKVDKKHPLYDHIQNETWPTPVEIHNFGDNFHKLPLTPCFEVPDFIDPSLLMGDKAHSLQFKEVASDIKSGGKGMVKTQRVLKTFLETEQLDVKKFLDALEEEGFDHEDLIIGLKAKERELKIIGRYFALMSWLLRTYFVLTELLIKEHFIPLFDGITMADDLKNVIGKMISRSDGQGRDDYKEVTYANHMDYSKWNNHQRGKINNPTFKVMGMFLGYPKLIERTHEIFEKSLIYYAGDKTLLKIEGGEIVNAGGSMACWRGQAGGLEGLRQKGWTITSLLMIERVSRLRNTKITTLAQGDNQIVCCSFKLSYGYDEEIKKKCLSEIYEQNQKIMKDIQENALRMGLIIKMEETMTSTEMINYGKNIVYRGNLCNPKSKRYARMCTLNNDCLPNIANCLSTTSSLCLSIGHFDVNPTNGILSYLTFGSLGLNLISMYDPCLNGMITTHNKEEYVYRALFLDPSIGGVCGVNLNRFLVRSFPDPVTESLSFWKLVGENTEDKILKRVSLQSFNPNVSRCIDNDITLLIENPTSLNIPSGLSPTNLIRQEIKLALFNNVHNIRNSLVRDVTKLAFKEDSQFIRFVKSINPLFPRLLSQLKTGTVIGIRDSITGIYENSRTIRKEFCELFREDFDDLVIKSETQSLRILDAPAKELSLSFICSARQADSLRKRSWGGEIVGVTIPHPCEVLMPPEDLRGHDCDESHSAFITTVANKEREDTLNGRGPCVPYLGSATSEGTSILTPWEKETKIPFLKRVMKLRTPIGWFVDNDSNLGRSIKNMIEAIVGPGQLKFTRDFKRTGCAIHRYGCERQSAGGYAAVSPCLLMRIFTTTDTMIGMETQNYDFMFQANIIFTQTLVTFKIINQSKGITVYHSHLKCSSCIREVKDIKVDSSLIYNPESFYANLKQWIPTMDDSWRSRESAPIFAGSVEDYSRREITFNVGQTIGFIYGHMFFQGKSKNVESTLFPVTLREKLEPEPFLNGLVLGLAISSSTNFLSGKIPSKIVYPKEGVVGVACRVINSLVLNPSFLALVKEGPLSIYMSRTAHKTPASYPTSALDCGVICKMFLKQILSSGINTFKIKKPIMIFSDMIDPSLIAAYTTGCQIYEELCNPNKDTRRLVSLKNTNISNRSKKDDLQMDPTLPVILISSEIRHLAKFSIKISQEEERLTFNQEWTGDVYPIVLEFSPDKPSSTLNVPQKLNPVVGICRMAQIATGSHYKVRSLMKYYKLPSNFFLSGGDGSGGITSMLLRYNKTSKGIFNSLLTFDGLTLKGSAPAPPAAVYSLGPDRNRCINLHTCWRNPSDLSSEETWIYFSRLVEKEGKLLDLIVLDMEITEREVSTKIVNMVCKFAIRLMKKTGSVIFKTYLSEFGMSDGAPHIFSQYFDRVVSNQTSATSGNSSEVYLLLQDPMARPTARYVSDLSIMKVSATNLVYEEFNSAARRAQSLLQSDPWKGIPKQLIPPLNSELQIALEILKVPGGVIHTLINSHGQMPRKEKGYGLISIIDFYMFKTGLAGKLHVPGDQECKTYMSFLLSALMAIECHSDVPKISHLVKYINNGIILSFKLQNHKKKMVQSWTVSTKGKEIWMRDQGSALNGFGRTMVRLLGSNLISEKALLGVKRTKALKLTGIREVAEGRNIPEKIKMKGIVHQEDALKLSEDACMDYE</sequence>
<evidence type="ECO:0000256" key="21">
    <source>
        <dbReference type="ARBA" id="ARBA00024499"/>
    </source>
</evidence>
<comment type="catalytic activity">
    <reaction evidence="28">
        <text>GTP + H2O = GDP + phosphate + H(+)</text>
        <dbReference type="Rhea" id="RHEA:19669"/>
        <dbReference type="ChEBI" id="CHEBI:15377"/>
        <dbReference type="ChEBI" id="CHEBI:15378"/>
        <dbReference type="ChEBI" id="CHEBI:37565"/>
        <dbReference type="ChEBI" id="CHEBI:43474"/>
        <dbReference type="ChEBI" id="CHEBI:58189"/>
    </reaction>
</comment>
<evidence type="ECO:0000256" key="4">
    <source>
        <dbReference type="ARBA" id="ARBA00012582"/>
    </source>
</evidence>
<dbReference type="PROSITE" id="PS51590">
    <property type="entry name" value="SAM_MT_MNV_L"/>
    <property type="match status" value="1"/>
</dbReference>
<dbReference type="InterPro" id="IPR039736">
    <property type="entry name" value="L_poly_C"/>
</dbReference>
<keyword evidence="11" id="KW-0548">Nucleotidyltransferase</keyword>
<keyword evidence="15" id="KW-0946">Virion</keyword>
<keyword evidence="13" id="KW-0378">Hydrolase</keyword>
<evidence type="ECO:0000256" key="23">
    <source>
        <dbReference type="ARBA" id="ARBA00030285"/>
    </source>
</evidence>
<keyword evidence="9" id="KW-0808">Transferase</keyword>
<dbReference type="InterPro" id="IPR029063">
    <property type="entry name" value="SAM-dependent_MTases_sf"/>
</dbReference>
<dbReference type="EC" id="2.7.7.88" evidence="4"/>
<evidence type="ECO:0000256" key="14">
    <source>
        <dbReference type="ARBA" id="ARBA00022840"/>
    </source>
</evidence>
<accession>G1BWG0</accession>
<dbReference type="InterPro" id="IPR026890">
    <property type="entry name" value="Mononeg_mRNAcap"/>
</dbReference>
<dbReference type="GO" id="GO:0016787">
    <property type="term" value="F:hydrolase activity"/>
    <property type="evidence" value="ECO:0007669"/>
    <property type="project" value="UniProtKB-KW"/>
</dbReference>
<dbReference type="EC" id="2.1.1.375" evidence="22"/>
<evidence type="ECO:0000256" key="12">
    <source>
        <dbReference type="ARBA" id="ARBA00022741"/>
    </source>
</evidence>
<dbReference type="Pfam" id="PF14314">
    <property type="entry name" value="Methyltrans_Mon_2nd"/>
    <property type="match status" value="1"/>
</dbReference>
<evidence type="ECO:0000259" key="29">
    <source>
        <dbReference type="PROSITE" id="PS50526"/>
    </source>
</evidence>
<dbReference type="Pfam" id="PF14318">
    <property type="entry name" value="Mononeg_mRNAcap"/>
    <property type="match status" value="1"/>
</dbReference>
<dbReference type="GO" id="GO:0005524">
    <property type="term" value="F:ATP binding"/>
    <property type="evidence" value="ECO:0007669"/>
    <property type="project" value="UniProtKB-KW"/>
</dbReference>
<dbReference type="EMBL" id="JF705877">
    <property type="protein sequence ID" value="AEJ07657.1"/>
    <property type="molecule type" value="Viral_cRNA"/>
</dbReference>
<keyword evidence="17" id="KW-0506">mRNA capping</keyword>
<evidence type="ECO:0000256" key="20">
    <source>
        <dbReference type="ARBA" id="ARBA00024494"/>
    </source>
</evidence>
<keyword evidence="6 31" id="KW-0696">RNA-directed RNA polymerase</keyword>
<evidence type="ECO:0000256" key="8">
    <source>
        <dbReference type="ARBA" id="ARBA00022664"/>
    </source>
</evidence>
<evidence type="ECO:0000256" key="10">
    <source>
        <dbReference type="ARBA" id="ARBA00022691"/>
    </source>
</evidence>
<keyword evidence="14" id="KW-0067">ATP-binding</keyword>
<comment type="subcellular location">
    <subcellularLocation>
        <location evidence="1">Host cytoplasm</location>
    </subcellularLocation>
    <subcellularLocation>
        <location evidence="2">Virion</location>
    </subcellularLocation>
</comment>
<comment type="catalytic activity">
    <reaction evidence="27">
        <text>a 5'-end (5'-triphosphoguanosine)-adenylyl-adenylyl-cytidylyl-adenosine in mRNA + 2 S-adenosyl-L-methionine = a 5'-end (N(7)-methyl 5'-triphosphoguanosine)-(2'-O-methyladenylyl)-adenylyl-cytidylyl-adenosine in mRNA + 2 S-adenosyl-L-homocysteine + H(+)</text>
        <dbReference type="Rhea" id="RHEA:65376"/>
        <dbReference type="Rhea" id="RHEA-COMP:16797"/>
        <dbReference type="Rhea" id="RHEA-COMP:16798"/>
        <dbReference type="ChEBI" id="CHEBI:15378"/>
        <dbReference type="ChEBI" id="CHEBI:57856"/>
        <dbReference type="ChEBI" id="CHEBI:59789"/>
        <dbReference type="ChEBI" id="CHEBI:156483"/>
        <dbReference type="ChEBI" id="CHEBI:156484"/>
        <dbReference type="EC" id="2.1.1.375"/>
    </reaction>
</comment>
<keyword evidence="16" id="KW-0693">Viral RNA replication</keyword>
<evidence type="ECO:0000259" key="30">
    <source>
        <dbReference type="PROSITE" id="PS51590"/>
    </source>
</evidence>
<dbReference type="GO" id="GO:0004482">
    <property type="term" value="F:mRNA 5'-cap (guanine-N7-)-methyltransferase activity"/>
    <property type="evidence" value="ECO:0007669"/>
    <property type="project" value="InterPro"/>
</dbReference>
<evidence type="ECO:0000256" key="25">
    <source>
        <dbReference type="ARBA" id="ARBA00031012"/>
    </source>
</evidence>
<evidence type="ECO:0000256" key="13">
    <source>
        <dbReference type="ARBA" id="ARBA00022801"/>
    </source>
</evidence>
<evidence type="ECO:0000256" key="3">
    <source>
        <dbReference type="ARBA" id="ARBA00012494"/>
    </source>
</evidence>
<evidence type="ECO:0000256" key="24">
    <source>
        <dbReference type="ARBA" id="ARBA00030436"/>
    </source>
</evidence>
<evidence type="ECO:0000256" key="26">
    <source>
        <dbReference type="ARBA" id="ARBA00047332"/>
    </source>
</evidence>
<keyword evidence="8" id="KW-0507">mRNA processing</keyword>
<name>G1BWG0_9RHAB</name>
<dbReference type="Gene3D" id="3.40.50.150">
    <property type="entry name" value="Vaccinia Virus protein VP39"/>
    <property type="match status" value="1"/>
</dbReference>
<dbReference type="GO" id="GO:0030430">
    <property type="term" value="C:host cell cytoplasm"/>
    <property type="evidence" value="ECO:0007669"/>
    <property type="project" value="UniProtKB-SubCell"/>
</dbReference>
<evidence type="ECO:0000256" key="22">
    <source>
        <dbReference type="ARBA" id="ARBA00026099"/>
    </source>
</evidence>
<dbReference type="GO" id="GO:0044423">
    <property type="term" value="C:virion component"/>
    <property type="evidence" value="ECO:0007669"/>
    <property type="project" value="UniProtKB-KW"/>
</dbReference>
<evidence type="ECO:0000256" key="6">
    <source>
        <dbReference type="ARBA" id="ARBA00022484"/>
    </source>
</evidence>
<evidence type="ECO:0000313" key="32">
    <source>
        <dbReference type="Proteomes" id="UP000134242"/>
    </source>
</evidence>
<dbReference type="InterPro" id="IPR014023">
    <property type="entry name" value="Mononeg_RNA_pol_cat"/>
</dbReference>
<keyword evidence="19" id="KW-0511">Multifunctional enzyme</keyword>
<comment type="catalytic activity">
    <reaction evidence="21">
        <text>a 5'-end (5'-triphosphoguanosine)-(2'-O-methyladenylyl)-adenylyl-cytidylyl-adenosine in mRNA + S-adenosyl-L-methionine = a 5'-end (N(7)-methyl 5'-triphosphoguanosine)-(2'-O-methyladenylyl)-adenylyl-cytidylyl-adenosine in mRNA + S-adenosyl-L-homocysteine</text>
        <dbReference type="Rhea" id="RHEA:65440"/>
        <dbReference type="Rhea" id="RHEA-COMP:16798"/>
        <dbReference type="Rhea" id="RHEA-COMP:16801"/>
        <dbReference type="ChEBI" id="CHEBI:57856"/>
        <dbReference type="ChEBI" id="CHEBI:59789"/>
        <dbReference type="ChEBI" id="CHEBI:156482"/>
        <dbReference type="ChEBI" id="CHEBI:156483"/>
    </reaction>
</comment>
<evidence type="ECO:0000256" key="28">
    <source>
        <dbReference type="ARBA" id="ARBA00048548"/>
    </source>
</evidence>
<reference evidence="31 32" key="1">
    <citation type="journal article" date="2011" name="Virus Res.">
        <title>Genetic characterization of K13965, a strain of Oak Vale virus from Western Australia.</title>
        <authorList>
            <person name="Quan P.L."/>
            <person name="Williams D.T."/>
            <person name="Johansen C.A."/>
            <person name="Jain K."/>
            <person name="Petrosov A."/>
            <person name="Diviney S.M."/>
            <person name="Tashmukhamedova A."/>
            <person name="Hutchison S.K."/>
            <person name="Tesh R.B."/>
            <person name="Mackenzie J.S."/>
            <person name="Briese T."/>
            <person name="Lipkin W.I."/>
        </authorList>
    </citation>
    <scope>NUCLEOTIDE SEQUENCE [LARGE SCALE GENOMIC DNA]</scope>
    <source>
        <strain evidence="31">K13965</strain>
    </source>
</reference>
<dbReference type="InterPro" id="IPR025786">
    <property type="entry name" value="Mononega_L_MeTrfase"/>
</dbReference>
<evidence type="ECO:0000256" key="7">
    <source>
        <dbReference type="ARBA" id="ARBA00022603"/>
    </source>
</evidence>
<evidence type="ECO:0000256" key="27">
    <source>
        <dbReference type="ARBA" id="ARBA00047370"/>
    </source>
</evidence>
<proteinExistence type="predicted"/>
<dbReference type="PROSITE" id="PS50526">
    <property type="entry name" value="RDRP_SSRNA_NEG_NONSEG"/>
    <property type="match status" value="1"/>
</dbReference>
<dbReference type="Pfam" id="PF00946">
    <property type="entry name" value="Mononeg_RNA_pol"/>
    <property type="match status" value="1"/>
</dbReference>
<evidence type="ECO:0000256" key="9">
    <source>
        <dbReference type="ARBA" id="ARBA00022679"/>
    </source>
</evidence>
<dbReference type="InterPro" id="IPR048397">
    <property type="entry name" value="Methyltrans_Mon_CD"/>
</dbReference>
<evidence type="ECO:0000256" key="16">
    <source>
        <dbReference type="ARBA" id="ARBA00022953"/>
    </source>
</evidence>
<dbReference type="Proteomes" id="UP000134242">
    <property type="component" value="Genome"/>
</dbReference>
<dbReference type="InterPro" id="IPR039530">
    <property type="entry name" value="L_methyltransferase_rhabdo"/>
</dbReference>
<evidence type="ECO:0000256" key="15">
    <source>
        <dbReference type="ARBA" id="ARBA00022844"/>
    </source>
</evidence>
<protein>
    <recommendedName>
        <fullName evidence="5">RNA-directed RNA polymerase L</fullName>
        <ecNumber evidence="22">2.1.1.375</ecNumber>
        <ecNumber evidence="3">2.7.7.48</ecNumber>
        <ecNumber evidence="4">2.7.7.88</ecNumber>
    </recommendedName>
    <alternativeName>
        <fullName evidence="23">Large structural protein</fullName>
    </alternativeName>
    <alternativeName>
        <fullName evidence="25">Replicase</fullName>
    </alternativeName>
    <alternativeName>
        <fullName evidence="24">Transcriptase</fullName>
    </alternativeName>
</protein>
<keyword evidence="10" id="KW-0949">S-adenosyl-L-methionine</keyword>
<organism evidence="31 32">
    <name type="scientific">Oak-Vale virus</name>
    <dbReference type="NCBI Taxonomy" id="318852"/>
    <lineage>
        <taxon>Viruses</taxon>
        <taxon>Riboviria</taxon>
        <taxon>Orthornavirae</taxon>
        <taxon>Negarnaviricota</taxon>
        <taxon>Haploviricotina</taxon>
        <taxon>Monjiviricetes</taxon>
        <taxon>Mononegavirales</taxon>
        <taxon>Rhabdoviridae</taxon>
        <taxon>Alpharhabdovirinae</taxon>
        <taxon>Sunrhavirus</taxon>
        <taxon>Sunrhavirus oakvale</taxon>
    </lineage>
</organism>
<dbReference type="NCBIfam" id="TIGR04198">
    <property type="entry name" value="paramyx_RNAcap"/>
    <property type="match status" value="1"/>
</dbReference>
<evidence type="ECO:0000256" key="11">
    <source>
        <dbReference type="ARBA" id="ARBA00022695"/>
    </source>
</evidence>
<evidence type="ECO:0000256" key="1">
    <source>
        <dbReference type="ARBA" id="ARBA00004192"/>
    </source>
</evidence>
<feature type="domain" description="RdRp catalytic" evidence="29">
    <location>
        <begin position="574"/>
        <end position="760"/>
    </location>
</feature>
<dbReference type="Pfam" id="PF21080">
    <property type="entry name" value="Methyltrans_Mon_1st"/>
    <property type="match status" value="1"/>
</dbReference>
<evidence type="ECO:0000256" key="5">
    <source>
        <dbReference type="ARBA" id="ARBA00018602"/>
    </source>
</evidence>
<keyword evidence="7" id="KW-0489">Methyltransferase</keyword>
<evidence type="ECO:0000256" key="18">
    <source>
        <dbReference type="ARBA" id="ARBA00023200"/>
    </source>
</evidence>
<keyword evidence="12" id="KW-0547">Nucleotide-binding</keyword>
<evidence type="ECO:0000256" key="17">
    <source>
        <dbReference type="ARBA" id="ARBA00023042"/>
    </source>
</evidence>
<dbReference type="GO" id="GO:0003968">
    <property type="term" value="F:RNA-directed RNA polymerase activity"/>
    <property type="evidence" value="ECO:0007669"/>
    <property type="project" value="UniProtKB-KW"/>
</dbReference>
<evidence type="ECO:0000256" key="2">
    <source>
        <dbReference type="ARBA" id="ARBA00004328"/>
    </source>
</evidence>
<evidence type="ECO:0000256" key="19">
    <source>
        <dbReference type="ARBA" id="ARBA00023268"/>
    </source>
</evidence>